<evidence type="ECO:0000313" key="1">
    <source>
        <dbReference type="EMBL" id="OAD78908.1"/>
    </source>
</evidence>
<organism evidence="1 2">
    <name type="scientific">Phycomyces blakesleeanus (strain ATCC 8743b / DSM 1359 / FGSC 10004 / NBRC 33097 / NRRL 1555)</name>
    <dbReference type="NCBI Taxonomy" id="763407"/>
    <lineage>
        <taxon>Eukaryota</taxon>
        <taxon>Fungi</taxon>
        <taxon>Fungi incertae sedis</taxon>
        <taxon>Mucoromycota</taxon>
        <taxon>Mucoromycotina</taxon>
        <taxon>Mucoromycetes</taxon>
        <taxon>Mucorales</taxon>
        <taxon>Phycomycetaceae</taxon>
        <taxon>Phycomyces</taxon>
    </lineage>
</organism>
<sequence>MPLLPFHLHCHFRLHKASFTVPPLSPGNTAENVSIEYNYWDDGKHNPKDVFIGQSSKKTDISTFMTFSDDC</sequence>
<dbReference type="VEuPathDB" id="FungiDB:PHYBLDRAFT_179739"/>
<dbReference type="AlphaFoldDB" id="A0A167Q1H9"/>
<dbReference type="InParanoid" id="A0A167Q1H9"/>
<gene>
    <name evidence="1" type="ORF">PHYBLDRAFT_179739</name>
</gene>
<reference evidence="2" key="1">
    <citation type="submission" date="2015-06" db="EMBL/GenBank/DDBJ databases">
        <title>Expansion of signal transduction pathways in fungi by whole-genome duplication.</title>
        <authorList>
            <consortium name="DOE Joint Genome Institute"/>
            <person name="Corrochano L.M."/>
            <person name="Kuo A."/>
            <person name="Marcet-Houben M."/>
            <person name="Polaino S."/>
            <person name="Salamov A."/>
            <person name="Villalobos J.M."/>
            <person name="Alvarez M.I."/>
            <person name="Avalos J."/>
            <person name="Benito E.P."/>
            <person name="Benoit I."/>
            <person name="Burger G."/>
            <person name="Camino L.P."/>
            <person name="Canovas D."/>
            <person name="Cerda-Olmedo E."/>
            <person name="Cheng J.-F."/>
            <person name="Dominguez A."/>
            <person name="Elias M."/>
            <person name="Eslava A.P."/>
            <person name="Glaser F."/>
            <person name="Grimwood J."/>
            <person name="Gutierrez G."/>
            <person name="Heitman J."/>
            <person name="Henrissat B."/>
            <person name="Iturriaga E.A."/>
            <person name="Lang B.F."/>
            <person name="Lavin J.L."/>
            <person name="Lee S."/>
            <person name="Li W."/>
            <person name="Lindquist E."/>
            <person name="Lopez-Garcia S."/>
            <person name="Luque E.M."/>
            <person name="Marcos A.T."/>
            <person name="Martin J."/>
            <person name="McCluskey K."/>
            <person name="Medina H.R."/>
            <person name="Miralles-Duran A."/>
            <person name="Miyazaki A."/>
            <person name="Munoz-Torres E."/>
            <person name="Oguiza J.A."/>
            <person name="Ohm R."/>
            <person name="Olmedo M."/>
            <person name="Orejas M."/>
            <person name="Ortiz-Castellanos L."/>
            <person name="Pisabarro A.G."/>
            <person name="Rodriguez-Romero J."/>
            <person name="Ruiz-Herrera J."/>
            <person name="Ruiz-Vazquez R."/>
            <person name="Sanz C."/>
            <person name="Schackwitz W."/>
            <person name="Schmutz J."/>
            <person name="Shahriari M."/>
            <person name="Shelest E."/>
            <person name="Silva-Franco F."/>
            <person name="Soanes D."/>
            <person name="Syed K."/>
            <person name="Tagua V.G."/>
            <person name="Talbot N.J."/>
            <person name="Thon M."/>
            <person name="De vries R.P."/>
            <person name="Wiebenga A."/>
            <person name="Yadav J.S."/>
            <person name="Braun E.L."/>
            <person name="Baker S."/>
            <person name="Garre V."/>
            <person name="Horwitz B."/>
            <person name="Torres-Martinez S."/>
            <person name="Idnurm A."/>
            <person name="Herrera-Estrella A."/>
            <person name="Gabaldon T."/>
            <person name="Grigoriev I.V."/>
        </authorList>
    </citation>
    <scope>NUCLEOTIDE SEQUENCE [LARGE SCALE GENOMIC DNA]</scope>
    <source>
        <strain evidence="2">NRRL 1555(-)</strain>
    </source>
</reference>
<evidence type="ECO:0000313" key="2">
    <source>
        <dbReference type="Proteomes" id="UP000077315"/>
    </source>
</evidence>
<name>A0A167Q1H9_PHYB8</name>
<proteinExistence type="predicted"/>
<dbReference type="GeneID" id="28999106"/>
<dbReference type="RefSeq" id="XP_018296948.1">
    <property type="nucleotide sequence ID" value="XM_018438200.1"/>
</dbReference>
<accession>A0A167Q1H9</accession>
<protein>
    <submittedName>
        <fullName evidence="1">Uncharacterized protein</fullName>
    </submittedName>
</protein>
<keyword evidence="2" id="KW-1185">Reference proteome</keyword>
<dbReference type="Proteomes" id="UP000077315">
    <property type="component" value="Unassembled WGS sequence"/>
</dbReference>
<dbReference type="EMBL" id="KV440973">
    <property type="protein sequence ID" value="OAD78908.1"/>
    <property type="molecule type" value="Genomic_DNA"/>
</dbReference>